<keyword evidence="3" id="KW-1185">Reference proteome</keyword>
<evidence type="ECO:0000313" key="2">
    <source>
        <dbReference type="EMBL" id="KAF4648442.1"/>
    </source>
</evidence>
<proteinExistence type="predicted"/>
<organism evidence="2 3">
    <name type="scientific">Perkinsus chesapeaki</name>
    <name type="common">Clam parasite</name>
    <name type="synonym">Perkinsus andrewsi</name>
    <dbReference type="NCBI Taxonomy" id="330153"/>
    <lineage>
        <taxon>Eukaryota</taxon>
        <taxon>Sar</taxon>
        <taxon>Alveolata</taxon>
        <taxon>Perkinsozoa</taxon>
        <taxon>Perkinsea</taxon>
        <taxon>Perkinsida</taxon>
        <taxon>Perkinsidae</taxon>
        <taxon>Perkinsus</taxon>
    </lineage>
</organism>
<keyword evidence="1" id="KW-1133">Transmembrane helix</keyword>
<dbReference type="EMBL" id="JAAPAO010001988">
    <property type="protein sequence ID" value="KAF4648442.1"/>
    <property type="molecule type" value="Genomic_DNA"/>
</dbReference>
<feature type="non-terminal residue" evidence="2">
    <location>
        <position position="1"/>
    </location>
</feature>
<dbReference type="AlphaFoldDB" id="A0A7J6KNN0"/>
<protein>
    <submittedName>
        <fullName evidence="2">Uncharacterized protein</fullName>
    </submittedName>
</protein>
<sequence>MLYLANTKYMRAFFYLWFSNLVVLSFTESIKYRNYMDGDEYKGVKLIKCKFKEDKPPITLFRTVVGYIVIYVPFPLATEEEELVRAKLLNPKQEGNFGRIVY</sequence>
<accession>A0A7J6KNN0</accession>
<feature type="transmembrane region" description="Helical" evidence="1">
    <location>
        <begin position="12"/>
        <end position="30"/>
    </location>
</feature>
<keyword evidence="1" id="KW-0472">Membrane</keyword>
<evidence type="ECO:0000256" key="1">
    <source>
        <dbReference type="SAM" id="Phobius"/>
    </source>
</evidence>
<comment type="caution">
    <text evidence="2">The sequence shown here is derived from an EMBL/GenBank/DDBJ whole genome shotgun (WGS) entry which is preliminary data.</text>
</comment>
<reference evidence="2 3" key="1">
    <citation type="submission" date="2020-04" db="EMBL/GenBank/DDBJ databases">
        <title>Perkinsus chesapeaki whole genome sequence.</title>
        <authorList>
            <person name="Bogema D.R."/>
        </authorList>
    </citation>
    <scope>NUCLEOTIDE SEQUENCE [LARGE SCALE GENOMIC DNA]</scope>
    <source>
        <strain evidence="2">ATCC PRA-425</strain>
    </source>
</reference>
<name>A0A7J6KNN0_PERCH</name>
<gene>
    <name evidence="2" type="ORF">FOL47_003210</name>
</gene>
<keyword evidence="1" id="KW-0812">Transmembrane</keyword>
<dbReference type="Proteomes" id="UP000591131">
    <property type="component" value="Unassembled WGS sequence"/>
</dbReference>
<evidence type="ECO:0000313" key="3">
    <source>
        <dbReference type="Proteomes" id="UP000591131"/>
    </source>
</evidence>